<reference evidence="3" key="1">
    <citation type="submission" date="2020-10" db="EMBL/GenBank/DDBJ databases">
        <title>Bacterium isolated from coastal waters sediment.</title>
        <authorList>
            <person name="Chen R.-J."/>
            <person name="Lu D.-C."/>
            <person name="Zhu K.-L."/>
            <person name="Du Z.-J."/>
        </authorList>
    </citation>
    <scope>NUCLEOTIDE SEQUENCE</scope>
    <source>
        <strain evidence="3">N1Y112</strain>
    </source>
</reference>
<feature type="region of interest" description="Disordered" evidence="1">
    <location>
        <begin position="1"/>
        <end position="34"/>
    </location>
</feature>
<name>A0A8J7FB47_9GAMM</name>
<organism evidence="3 4">
    <name type="scientific">Pontibacterium sinense</name>
    <dbReference type="NCBI Taxonomy" id="2781979"/>
    <lineage>
        <taxon>Bacteria</taxon>
        <taxon>Pseudomonadati</taxon>
        <taxon>Pseudomonadota</taxon>
        <taxon>Gammaproteobacteria</taxon>
        <taxon>Oceanospirillales</taxon>
        <taxon>Oceanospirillaceae</taxon>
        <taxon>Pontibacterium</taxon>
    </lineage>
</organism>
<evidence type="ECO:0000256" key="1">
    <source>
        <dbReference type="SAM" id="MobiDB-lite"/>
    </source>
</evidence>
<dbReference type="PROSITE" id="PS50828">
    <property type="entry name" value="SMR"/>
    <property type="match status" value="1"/>
</dbReference>
<dbReference type="AlphaFoldDB" id="A0A8J7FB47"/>
<evidence type="ECO:0000259" key="2">
    <source>
        <dbReference type="PROSITE" id="PS50828"/>
    </source>
</evidence>
<dbReference type="PANTHER" id="PTHR35562:SF2">
    <property type="entry name" value="DNA ENDONUCLEASE SMRA-RELATED"/>
    <property type="match status" value="1"/>
</dbReference>
<gene>
    <name evidence="3" type="ORF">IOQ59_02865</name>
</gene>
<proteinExistence type="predicted"/>
<dbReference type="InterPro" id="IPR036063">
    <property type="entry name" value="Smr_dom_sf"/>
</dbReference>
<sequence length="186" mass="21041">MSDRAKPDNSDEEFSFADAMQGVKRHSHDRADLKPKRRKDINLDAKRAAALIEEEKVIDNLSSEAADLVESNEELIFAAPGVQLRVLKRLKQGHIPWEEGLDLHGYTIDDARDELSRFIRTARNRKMRAVIVVHGKAYSQSGKQPLVKSYVNEWLRRMPGVLAFTSAQDRDGGTGALYILLKRDNS</sequence>
<dbReference type="SUPFAM" id="SSF160443">
    <property type="entry name" value="SMR domain-like"/>
    <property type="match status" value="1"/>
</dbReference>
<dbReference type="InterPro" id="IPR002625">
    <property type="entry name" value="Smr_dom"/>
</dbReference>
<dbReference type="RefSeq" id="WP_193951750.1">
    <property type="nucleotide sequence ID" value="NZ_JADEYS010000002.1"/>
</dbReference>
<dbReference type="GO" id="GO:0004520">
    <property type="term" value="F:DNA endonuclease activity"/>
    <property type="evidence" value="ECO:0007669"/>
    <property type="project" value="TreeGrafter"/>
</dbReference>
<dbReference type="Gene3D" id="3.30.1370.110">
    <property type="match status" value="1"/>
</dbReference>
<evidence type="ECO:0000313" key="4">
    <source>
        <dbReference type="Proteomes" id="UP000640333"/>
    </source>
</evidence>
<protein>
    <submittedName>
        <fullName evidence="3">Smr/MutS family protein</fullName>
    </submittedName>
</protein>
<comment type="caution">
    <text evidence="3">The sequence shown here is derived from an EMBL/GenBank/DDBJ whole genome shotgun (WGS) entry which is preliminary data.</text>
</comment>
<dbReference type="Proteomes" id="UP000640333">
    <property type="component" value="Unassembled WGS sequence"/>
</dbReference>
<dbReference type="EMBL" id="JADEYS010000002">
    <property type="protein sequence ID" value="MBE9396199.1"/>
    <property type="molecule type" value="Genomic_DNA"/>
</dbReference>
<evidence type="ECO:0000313" key="3">
    <source>
        <dbReference type="EMBL" id="MBE9396199.1"/>
    </source>
</evidence>
<accession>A0A8J7FB47</accession>
<dbReference type="Pfam" id="PF01713">
    <property type="entry name" value="Smr"/>
    <property type="match status" value="1"/>
</dbReference>
<dbReference type="SMART" id="SM00463">
    <property type="entry name" value="SMR"/>
    <property type="match status" value="1"/>
</dbReference>
<keyword evidence="4" id="KW-1185">Reference proteome</keyword>
<dbReference type="PANTHER" id="PTHR35562">
    <property type="entry name" value="DNA ENDONUCLEASE SMRA-RELATED"/>
    <property type="match status" value="1"/>
</dbReference>
<feature type="domain" description="Smr" evidence="2">
    <location>
        <begin position="101"/>
        <end position="182"/>
    </location>
</feature>